<feature type="domain" description="Transcription regulator PadR N-terminal" evidence="1">
    <location>
        <begin position="22"/>
        <end position="95"/>
    </location>
</feature>
<reference evidence="2 3" key="1">
    <citation type="submission" date="2018-10" db="EMBL/GenBank/DDBJ databases">
        <title>Cohnella sp. M2MS4P-1, whole genome shotgun sequence.</title>
        <authorList>
            <person name="Tuo L."/>
        </authorList>
    </citation>
    <scope>NUCLEOTIDE SEQUENCE [LARGE SCALE GENOMIC DNA]</scope>
    <source>
        <strain evidence="2 3">M2MS4P-1</strain>
    </source>
</reference>
<comment type="caution">
    <text evidence="2">The sequence shown here is derived from an EMBL/GenBank/DDBJ whole genome shotgun (WGS) entry which is preliminary data.</text>
</comment>
<organism evidence="2 3">
    <name type="scientific">Cohnella endophytica</name>
    <dbReference type="NCBI Taxonomy" id="2419778"/>
    <lineage>
        <taxon>Bacteria</taxon>
        <taxon>Bacillati</taxon>
        <taxon>Bacillota</taxon>
        <taxon>Bacilli</taxon>
        <taxon>Bacillales</taxon>
        <taxon>Paenibacillaceae</taxon>
        <taxon>Cohnella</taxon>
    </lineage>
</organism>
<dbReference type="Proteomes" id="UP000282076">
    <property type="component" value="Unassembled WGS sequence"/>
</dbReference>
<dbReference type="SUPFAM" id="SSF46785">
    <property type="entry name" value="Winged helix' DNA-binding domain"/>
    <property type="match status" value="1"/>
</dbReference>
<dbReference type="InterPro" id="IPR036390">
    <property type="entry name" value="WH_DNA-bd_sf"/>
</dbReference>
<keyword evidence="3" id="KW-1185">Reference proteome</keyword>
<dbReference type="InterPro" id="IPR036388">
    <property type="entry name" value="WH-like_DNA-bd_sf"/>
</dbReference>
<dbReference type="PANTHER" id="PTHR43252">
    <property type="entry name" value="TRANSCRIPTIONAL REGULATOR YQJI"/>
    <property type="match status" value="1"/>
</dbReference>
<dbReference type="AlphaFoldDB" id="A0A494X4W4"/>
<sequence>MNRHIIDYSLEGGNNMNSQDVILGMLMKRSLSGYEIKQIYEDIFAYFYSSSYGTIYPMLQRMEKEEWITKETVLQEGKPNKNVFTITEKGRAQFNAYLHSPVESDAVKSDFLMRLYFGGYAGNDIVMTWLREAEASTQKQVEGLLEKYSLYKDEMHPAQVICIEIGIKELSAKLETVREGLVRMEQLDGEEG</sequence>
<dbReference type="EMBL" id="RBZM01000015">
    <property type="protein sequence ID" value="RKP45400.1"/>
    <property type="molecule type" value="Genomic_DNA"/>
</dbReference>
<proteinExistence type="predicted"/>
<accession>A0A494X4W4</accession>
<evidence type="ECO:0000313" key="2">
    <source>
        <dbReference type="EMBL" id="RKP45400.1"/>
    </source>
</evidence>
<dbReference type="Gene3D" id="6.10.140.1570">
    <property type="match status" value="1"/>
</dbReference>
<dbReference type="Gene3D" id="1.10.10.10">
    <property type="entry name" value="Winged helix-like DNA-binding domain superfamily/Winged helix DNA-binding domain"/>
    <property type="match status" value="1"/>
</dbReference>
<dbReference type="PANTHER" id="PTHR43252:SF6">
    <property type="entry name" value="NEGATIVE TRANSCRIPTION REGULATOR PADR"/>
    <property type="match status" value="1"/>
</dbReference>
<dbReference type="InterPro" id="IPR005149">
    <property type="entry name" value="Tscrpt_reg_PadR_N"/>
</dbReference>
<name>A0A494X4W4_9BACL</name>
<evidence type="ECO:0000259" key="1">
    <source>
        <dbReference type="Pfam" id="PF03551"/>
    </source>
</evidence>
<dbReference type="Pfam" id="PF03551">
    <property type="entry name" value="PadR"/>
    <property type="match status" value="1"/>
</dbReference>
<evidence type="ECO:0000313" key="3">
    <source>
        <dbReference type="Proteomes" id="UP000282076"/>
    </source>
</evidence>
<protein>
    <submittedName>
        <fullName evidence="2">PadR family transcriptional regulator</fullName>
    </submittedName>
</protein>
<gene>
    <name evidence="2" type="ORF">D7Z26_25415</name>
</gene>